<evidence type="ECO:0000313" key="4">
    <source>
        <dbReference type="Proteomes" id="UP001178507"/>
    </source>
</evidence>
<comment type="caution">
    <text evidence="3">The sequence shown here is derived from an EMBL/GenBank/DDBJ whole genome shotgun (WGS) entry which is preliminary data.</text>
</comment>
<dbReference type="AlphaFoldDB" id="A0AA36I0Q4"/>
<dbReference type="InterPro" id="IPR000073">
    <property type="entry name" value="AB_hydrolase_1"/>
</dbReference>
<evidence type="ECO:0000313" key="3">
    <source>
        <dbReference type="EMBL" id="CAJ1378897.1"/>
    </source>
</evidence>
<name>A0AA36I0Q4_9DINO</name>
<evidence type="ECO:0000256" key="1">
    <source>
        <dbReference type="SAM" id="Phobius"/>
    </source>
</evidence>
<dbReference type="PRINTS" id="PR00412">
    <property type="entry name" value="EPOXHYDRLASE"/>
</dbReference>
<dbReference type="GO" id="GO:0046464">
    <property type="term" value="P:acylglycerol catabolic process"/>
    <property type="evidence" value="ECO:0007669"/>
    <property type="project" value="TreeGrafter"/>
</dbReference>
<proteinExistence type="predicted"/>
<organism evidence="3 4">
    <name type="scientific">Effrenium voratum</name>
    <dbReference type="NCBI Taxonomy" id="2562239"/>
    <lineage>
        <taxon>Eukaryota</taxon>
        <taxon>Sar</taxon>
        <taxon>Alveolata</taxon>
        <taxon>Dinophyceae</taxon>
        <taxon>Suessiales</taxon>
        <taxon>Symbiodiniaceae</taxon>
        <taxon>Effrenium</taxon>
    </lineage>
</organism>
<dbReference type="PANTHER" id="PTHR43798">
    <property type="entry name" value="MONOACYLGLYCEROL LIPASE"/>
    <property type="match status" value="1"/>
</dbReference>
<dbReference type="GO" id="GO:0047372">
    <property type="term" value="F:monoacylglycerol lipase activity"/>
    <property type="evidence" value="ECO:0007669"/>
    <property type="project" value="TreeGrafter"/>
</dbReference>
<keyword evidence="1" id="KW-0812">Transmembrane</keyword>
<feature type="domain" description="AB hydrolase-1" evidence="2">
    <location>
        <begin position="103"/>
        <end position="370"/>
    </location>
</feature>
<keyword evidence="1" id="KW-1133">Transmembrane helix</keyword>
<evidence type="ECO:0000259" key="2">
    <source>
        <dbReference type="Pfam" id="PF00561"/>
    </source>
</evidence>
<feature type="transmembrane region" description="Helical" evidence="1">
    <location>
        <begin position="20"/>
        <end position="51"/>
    </location>
</feature>
<dbReference type="PRINTS" id="PR00111">
    <property type="entry name" value="ABHYDROLASE"/>
</dbReference>
<sequence>MDLQEAFEKLQPCLDSGTRIFLLLVLLPFLLPIFLVLAACTAAWAVIFRLFRAEYDITIPRESLPPPDTATVTTRDGVLLNYHKAVVRSEDGSMPTTDDPKVVLFCNPLGQKGLGNWGGALAAIAQIWGPGTILICWDYRGFFESENPKRPRMVDVRNHAEDGLVVLKEVVGDKAATLVVGHSMGVQVALEFTLLYPEKVGSMILLNGTYGHALQTALQPILRLPYVGSLLSSIIQWLLARGHEEILEMIRRFCEPFIGILFYMLTLLFGSRSLQRYYGKDYMLRSWQQYLGGICSNSKSMKAFLRGFQDLDAHSTGHLLDQISHPTLLIAGFWDFLTPPHTMMVMKRNMANARLILDAFSGHFSAMEHPELVMAEIAKFIADLPKFKRRTLSEFERPVKM</sequence>
<dbReference type="Pfam" id="PF00561">
    <property type="entry name" value="Abhydrolase_1"/>
    <property type="match status" value="1"/>
</dbReference>
<accession>A0AA36I0Q4</accession>
<gene>
    <name evidence="3" type="ORF">EVOR1521_LOCUS7291</name>
</gene>
<protein>
    <recommendedName>
        <fullName evidence="2">AB hydrolase-1 domain-containing protein</fullName>
    </recommendedName>
</protein>
<dbReference type="InterPro" id="IPR029058">
    <property type="entry name" value="AB_hydrolase_fold"/>
</dbReference>
<dbReference type="Proteomes" id="UP001178507">
    <property type="component" value="Unassembled WGS sequence"/>
</dbReference>
<dbReference type="InterPro" id="IPR000639">
    <property type="entry name" value="Epox_hydrolase-like"/>
</dbReference>
<dbReference type="PANTHER" id="PTHR43798:SF5">
    <property type="entry name" value="MONOACYLGLYCEROL LIPASE ABHD6"/>
    <property type="match status" value="1"/>
</dbReference>
<keyword evidence="4" id="KW-1185">Reference proteome</keyword>
<dbReference type="InterPro" id="IPR050266">
    <property type="entry name" value="AB_hydrolase_sf"/>
</dbReference>
<dbReference type="EMBL" id="CAUJNA010000580">
    <property type="protein sequence ID" value="CAJ1378897.1"/>
    <property type="molecule type" value="Genomic_DNA"/>
</dbReference>
<dbReference type="GO" id="GO:0016020">
    <property type="term" value="C:membrane"/>
    <property type="evidence" value="ECO:0007669"/>
    <property type="project" value="TreeGrafter"/>
</dbReference>
<dbReference type="Gene3D" id="3.40.50.1820">
    <property type="entry name" value="alpha/beta hydrolase"/>
    <property type="match status" value="1"/>
</dbReference>
<reference evidence="3" key="1">
    <citation type="submission" date="2023-08" db="EMBL/GenBank/DDBJ databases">
        <authorList>
            <person name="Chen Y."/>
            <person name="Shah S."/>
            <person name="Dougan E. K."/>
            <person name="Thang M."/>
            <person name="Chan C."/>
        </authorList>
    </citation>
    <scope>NUCLEOTIDE SEQUENCE</scope>
</reference>
<keyword evidence="1" id="KW-0472">Membrane</keyword>
<dbReference type="SUPFAM" id="SSF53474">
    <property type="entry name" value="alpha/beta-Hydrolases"/>
    <property type="match status" value="1"/>
</dbReference>